<dbReference type="Pfam" id="PF07690">
    <property type="entry name" value="MFS_1"/>
    <property type="match status" value="1"/>
</dbReference>
<feature type="transmembrane region" description="Helical" evidence="6">
    <location>
        <begin position="48"/>
        <end position="67"/>
    </location>
</feature>
<evidence type="ECO:0000313" key="8">
    <source>
        <dbReference type="EMBL" id="APJ02608.1"/>
    </source>
</evidence>
<evidence type="ECO:0000259" key="7">
    <source>
        <dbReference type="PROSITE" id="PS50850"/>
    </source>
</evidence>
<dbReference type="Gene3D" id="1.20.1720.10">
    <property type="entry name" value="Multidrug resistance protein D"/>
    <property type="match status" value="1"/>
</dbReference>
<reference evidence="8 9" key="1">
    <citation type="submission" date="2016-10" db="EMBL/GenBank/DDBJ databases">
        <title>Silvanigrella aquatica sp. nov., isolated from a freshwater lake located in the Black Forest, Germany, description of Silvanigrellaceae fam. nov., Silvanigrellales ord. nov., reclassification of the order Bdellovibrionales in the class Oligoflexia, reclassification of the families Bacteriovoracaceae and Halobacteriovoraceae in the new order Bacteriovoracales ord. nov., and reclassification of the family Pseudobacteriovoracaceae in the order Oligoflexiales.</title>
        <authorList>
            <person name="Hahn M.W."/>
            <person name="Schmidt J."/>
            <person name="Koll U."/>
            <person name="Rohde M."/>
            <person name="Verbag S."/>
            <person name="Pitt A."/>
            <person name="Nakai R."/>
            <person name="Naganuma T."/>
            <person name="Lang E."/>
        </authorList>
    </citation>
    <scope>NUCLEOTIDE SEQUENCE [LARGE SCALE GENOMIC DNA]</scope>
    <source>
        <strain evidence="8 9">MWH-Nonnen-W8red</strain>
    </source>
</reference>
<dbReference type="STRING" id="1915309.AXG55_01125"/>
<evidence type="ECO:0000313" key="9">
    <source>
        <dbReference type="Proteomes" id="UP000184731"/>
    </source>
</evidence>
<feature type="transmembrane region" description="Helical" evidence="6">
    <location>
        <begin position="79"/>
        <end position="101"/>
    </location>
</feature>
<feature type="transmembrane region" description="Helical" evidence="6">
    <location>
        <begin position="166"/>
        <end position="187"/>
    </location>
</feature>
<dbReference type="PROSITE" id="PS50850">
    <property type="entry name" value="MFS"/>
    <property type="match status" value="1"/>
</dbReference>
<accession>A0A1L4CXD3</accession>
<feature type="transmembrane region" description="Helical" evidence="6">
    <location>
        <begin position="137"/>
        <end position="160"/>
    </location>
</feature>
<dbReference type="SUPFAM" id="SSF103473">
    <property type="entry name" value="MFS general substrate transporter"/>
    <property type="match status" value="1"/>
</dbReference>
<feature type="transmembrane region" description="Helical" evidence="6">
    <location>
        <begin position="225"/>
        <end position="245"/>
    </location>
</feature>
<evidence type="ECO:0000256" key="3">
    <source>
        <dbReference type="ARBA" id="ARBA00022692"/>
    </source>
</evidence>
<feature type="transmembrane region" description="Helical" evidence="6">
    <location>
        <begin position="291"/>
        <end position="312"/>
    </location>
</feature>
<keyword evidence="3 6" id="KW-0812">Transmembrane</keyword>
<dbReference type="EMBL" id="CP017834">
    <property type="protein sequence ID" value="APJ02608.1"/>
    <property type="molecule type" value="Genomic_DNA"/>
</dbReference>
<keyword evidence="4 6" id="KW-1133">Transmembrane helix</keyword>
<dbReference type="PANTHER" id="PTHR43124:SF3">
    <property type="entry name" value="CHLORAMPHENICOL EFFLUX PUMP RV0191"/>
    <property type="match status" value="1"/>
</dbReference>
<dbReference type="InterPro" id="IPR020846">
    <property type="entry name" value="MFS_dom"/>
</dbReference>
<evidence type="ECO:0000256" key="4">
    <source>
        <dbReference type="ARBA" id="ARBA00022989"/>
    </source>
</evidence>
<evidence type="ECO:0000256" key="2">
    <source>
        <dbReference type="ARBA" id="ARBA00022475"/>
    </source>
</evidence>
<feature type="transmembrane region" description="Helical" evidence="6">
    <location>
        <begin position="107"/>
        <end position="125"/>
    </location>
</feature>
<dbReference type="OrthoDB" id="9814303at2"/>
<feature type="transmembrane region" description="Helical" evidence="6">
    <location>
        <begin position="382"/>
        <end position="403"/>
    </location>
</feature>
<dbReference type="PROSITE" id="PS00216">
    <property type="entry name" value="SUGAR_TRANSPORT_1"/>
    <property type="match status" value="1"/>
</dbReference>
<gene>
    <name evidence="8" type="ORF">AXG55_01125</name>
</gene>
<keyword evidence="2" id="KW-1003">Cell membrane</keyword>
<feature type="transmembrane region" description="Helical" evidence="6">
    <location>
        <begin position="324"/>
        <end position="343"/>
    </location>
</feature>
<sequence>MSGHISKNIFVFFVIFLLIYEFSVYLSNDMIMPAMIDIVNEFSVGDEYISTSLSVFILGAASLQIFLGPLSDRYGRRRFMLFGVFFFILGCFISALSTSIYQFQISRYMQGMGVCYIGVIGYTIIQEMFEEKKAVKIISLMNAISILGPLFGPLAGSLFLEYYNWRGINIVIAFIAIISLFGFYFSFPNEEKLSSFSKITKENSKKISIFYIIINYIDILKNKKFIMGVISFGLIKIPFVVWIAISPLLLIKKAGLSNVEYALCQIPFFGGVIIGILYLQNLLKFYSLNKIIMIGSAILGNGLIAAFLFSILFQEHFLTIIIPYFLYSVGLGIVSSPINRLVLFSSSATKSSVAALLSFIAMLIVILGIKSMEYFYQNQSNIALGAFGFTVFFLYLFFISLFLRKKENEEVISEEVKVCH</sequence>
<dbReference type="InterPro" id="IPR050189">
    <property type="entry name" value="MFS_Efflux_Transporters"/>
</dbReference>
<evidence type="ECO:0000256" key="5">
    <source>
        <dbReference type="ARBA" id="ARBA00023136"/>
    </source>
</evidence>
<dbReference type="GO" id="GO:0022857">
    <property type="term" value="F:transmembrane transporter activity"/>
    <property type="evidence" value="ECO:0007669"/>
    <property type="project" value="InterPro"/>
</dbReference>
<evidence type="ECO:0000256" key="6">
    <source>
        <dbReference type="SAM" id="Phobius"/>
    </source>
</evidence>
<feature type="transmembrane region" description="Helical" evidence="6">
    <location>
        <begin position="355"/>
        <end position="376"/>
    </location>
</feature>
<dbReference type="InterPro" id="IPR005829">
    <property type="entry name" value="Sugar_transporter_CS"/>
</dbReference>
<keyword evidence="9" id="KW-1185">Reference proteome</keyword>
<keyword evidence="5 6" id="KW-0472">Membrane</keyword>
<name>A0A1L4CXD3_9BACT</name>
<dbReference type="AlphaFoldDB" id="A0A1L4CXD3"/>
<dbReference type="Proteomes" id="UP000184731">
    <property type="component" value="Chromosome"/>
</dbReference>
<dbReference type="InterPro" id="IPR036259">
    <property type="entry name" value="MFS_trans_sf"/>
</dbReference>
<dbReference type="GO" id="GO:0005886">
    <property type="term" value="C:plasma membrane"/>
    <property type="evidence" value="ECO:0007669"/>
    <property type="project" value="UniProtKB-SubCell"/>
</dbReference>
<dbReference type="RefSeq" id="WP_148696317.1">
    <property type="nucleotide sequence ID" value="NZ_CP017834.1"/>
</dbReference>
<evidence type="ECO:0000256" key="1">
    <source>
        <dbReference type="ARBA" id="ARBA00004651"/>
    </source>
</evidence>
<dbReference type="InterPro" id="IPR011701">
    <property type="entry name" value="MFS"/>
</dbReference>
<proteinExistence type="predicted"/>
<feature type="transmembrane region" description="Helical" evidence="6">
    <location>
        <begin position="260"/>
        <end position="279"/>
    </location>
</feature>
<feature type="transmembrane region" description="Helical" evidence="6">
    <location>
        <begin position="9"/>
        <end position="28"/>
    </location>
</feature>
<organism evidence="8 9">
    <name type="scientific">Silvanigrella aquatica</name>
    <dbReference type="NCBI Taxonomy" id="1915309"/>
    <lineage>
        <taxon>Bacteria</taxon>
        <taxon>Pseudomonadati</taxon>
        <taxon>Bdellovibrionota</taxon>
        <taxon>Oligoflexia</taxon>
        <taxon>Silvanigrellales</taxon>
        <taxon>Silvanigrellaceae</taxon>
        <taxon>Silvanigrella</taxon>
    </lineage>
</organism>
<comment type="subcellular location">
    <subcellularLocation>
        <location evidence="1">Cell membrane</location>
        <topology evidence="1">Multi-pass membrane protein</topology>
    </subcellularLocation>
</comment>
<dbReference type="KEGG" id="saqi:AXG55_01125"/>
<dbReference type="PANTHER" id="PTHR43124">
    <property type="entry name" value="PURINE EFFLUX PUMP PBUE"/>
    <property type="match status" value="1"/>
</dbReference>
<protein>
    <recommendedName>
        <fullName evidence="7">Major facilitator superfamily (MFS) profile domain-containing protein</fullName>
    </recommendedName>
</protein>
<feature type="domain" description="Major facilitator superfamily (MFS) profile" evidence="7">
    <location>
        <begin position="7"/>
        <end position="409"/>
    </location>
</feature>